<keyword evidence="1" id="KW-0472">Membrane</keyword>
<protein>
    <submittedName>
        <fullName evidence="2">Uncharacterized protein</fullName>
    </submittedName>
</protein>
<dbReference type="RefSeq" id="WP_066412697.1">
    <property type="nucleotide sequence ID" value="NZ_CP018866.1"/>
</dbReference>
<organism evidence="2 3">
    <name type="scientific">Sutcliffiella cohnii</name>
    <dbReference type="NCBI Taxonomy" id="33932"/>
    <lineage>
        <taxon>Bacteria</taxon>
        <taxon>Bacillati</taxon>
        <taxon>Bacillota</taxon>
        <taxon>Bacilli</taxon>
        <taxon>Bacillales</taxon>
        <taxon>Bacillaceae</taxon>
        <taxon>Sutcliffiella</taxon>
    </lineage>
</organism>
<evidence type="ECO:0000256" key="1">
    <source>
        <dbReference type="SAM" id="Phobius"/>
    </source>
</evidence>
<name>A0A223KQ84_9BACI</name>
<keyword evidence="1" id="KW-0812">Transmembrane</keyword>
<evidence type="ECO:0000313" key="2">
    <source>
        <dbReference type="EMBL" id="AST91498.1"/>
    </source>
</evidence>
<gene>
    <name evidence="2" type="ORF">BC6307_09500</name>
</gene>
<dbReference type="KEGG" id="bcoh:BC6307_09500"/>
<evidence type="ECO:0000313" key="3">
    <source>
        <dbReference type="Proteomes" id="UP000215224"/>
    </source>
</evidence>
<dbReference type="AlphaFoldDB" id="A0A223KQ84"/>
<feature type="transmembrane region" description="Helical" evidence="1">
    <location>
        <begin position="20"/>
        <end position="41"/>
    </location>
</feature>
<sequence>MEILFEIWLRLLERHVEEVIAQDSSGGVVSFLLIGILLYFFKQELRKGKECQCCLHREKEIETEKEKDVTL</sequence>
<keyword evidence="1" id="KW-1133">Transmembrane helix</keyword>
<proteinExistence type="predicted"/>
<dbReference type="EMBL" id="CP018866">
    <property type="protein sequence ID" value="AST91498.1"/>
    <property type="molecule type" value="Genomic_DNA"/>
</dbReference>
<reference evidence="2 3" key="1">
    <citation type="submission" date="2016-12" db="EMBL/GenBank/DDBJ databases">
        <title>The whole genome sequencing and assembly of Bacillus cohnii DSM 6307T strain.</title>
        <authorList>
            <person name="Lee Y.-J."/>
            <person name="Yi H."/>
            <person name="Bahn Y.-S."/>
            <person name="Kim J.F."/>
            <person name="Lee D.-W."/>
        </authorList>
    </citation>
    <scope>NUCLEOTIDE SEQUENCE [LARGE SCALE GENOMIC DNA]</scope>
    <source>
        <strain evidence="2 3">DSM 6307</strain>
    </source>
</reference>
<dbReference type="Proteomes" id="UP000215224">
    <property type="component" value="Chromosome"/>
</dbReference>
<keyword evidence="3" id="KW-1185">Reference proteome</keyword>
<accession>A0A223KQ84</accession>